<dbReference type="Proteomes" id="UP000471753">
    <property type="component" value="Unassembled WGS sequence"/>
</dbReference>
<accession>A0A7K3U641</accession>
<organism evidence="1 2">
    <name type="scientific">Rhizobium phaseoli</name>
    <dbReference type="NCBI Taxonomy" id="396"/>
    <lineage>
        <taxon>Bacteria</taxon>
        <taxon>Pseudomonadati</taxon>
        <taxon>Pseudomonadota</taxon>
        <taxon>Alphaproteobacteria</taxon>
        <taxon>Hyphomicrobiales</taxon>
        <taxon>Rhizobiaceae</taxon>
        <taxon>Rhizobium/Agrobacterium group</taxon>
        <taxon>Rhizobium</taxon>
    </lineage>
</organism>
<comment type="caution">
    <text evidence="1">The sequence shown here is derived from an EMBL/GenBank/DDBJ whole genome shotgun (WGS) entry which is preliminary data.</text>
</comment>
<dbReference type="InterPro" id="IPR046133">
    <property type="entry name" value="DUF6130"/>
</dbReference>
<dbReference type="RefSeq" id="WP_164006576.1">
    <property type="nucleotide sequence ID" value="NZ_WUFT01000001.1"/>
</dbReference>
<sequence length="140" mass="14683">MALTAAVGSAGASAQSAKDIVGPSPLVAIDNEPAPRLIVDPPLAEPLSRGLVFIQYRTENLRVVPVFGTGALDVSPRIGHVHITVDDAPWHFVDASGETIIVVGLEPGPHKVLVELADPTHHVIDRKTVNFSLPAKPGTP</sequence>
<proteinExistence type="predicted"/>
<evidence type="ECO:0000313" key="2">
    <source>
        <dbReference type="Proteomes" id="UP000471753"/>
    </source>
</evidence>
<gene>
    <name evidence="1" type="ORF">GR197_01080</name>
</gene>
<dbReference type="Pfam" id="PF19625">
    <property type="entry name" value="DUF6130"/>
    <property type="match status" value="1"/>
</dbReference>
<protein>
    <recommendedName>
        <fullName evidence="3">DUF4399 domain-containing protein</fullName>
    </recommendedName>
</protein>
<dbReference type="AlphaFoldDB" id="A0A7K3U641"/>
<evidence type="ECO:0008006" key="3">
    <source>
        <dbReference type="Google" id="ProtNLM"/>
    </source>
</evidence>
<name>A0A7K3U641_9HYPH</name>
<dbReference type="EMBL" id="WUFT01000001">
    <property type="protein sequence ID" value="NEJ69137.1"/>
    <property type="molecule type" value="Genomic_DNA"/>
</dbReference>
<evidence type="ECO:0000313" key="1">
    <source>
        <dbReference type="EMBL" id="NEJ69137.1"/>
    </source>
</evidence>
<reference evidence="1 2" key="1">
    <citation type="submission" date="2019-12" db="EMBL/GenBank/DDBJ databases">
        <title>Rhizobium genotypes associated with high levels of biological nitrogen fixation by grain legumes in a temperate-maritime cropping system.</title>
        <authorList>
            <person name="Maluk M."/>
            <person name="Francesc Ferrando Molina F."/>
            <person name="Lopez Del Egido L."/>
            <person name="Lafos M."/>
            <person name="Langarica-Fuentes A."/>
            <person name="Gebre Yohannes G."/>
            <person name="Young M.W."/>
            <person name="Martin P."/>
            <person name="Gantlett R."/>
            <person name="Kenicer G."/>
            <person name="Hawes C."/>
            <person name="Begg G.S."/>
            <person name="Quilliam R.S."/>
            <person name="Squire G.R."/>
            <person name="Poole P.S."/>
            <person name="Young P.W."/>
            <person name="Iannetta P.M."/>
            <person name="James E.K."/>
        </authorList>
    </citation>
    <scope>NUCLEOTIDE SEQUENCE [LARGE SCALE GENOMIC DNA]</scope>
    <source>
        <strain evidence="1 2">JHI366</strain>
    </source>
</reference>